<name>A0A8J6DYT9_9EUKA</name>
<feature type="compositionally biased region" description="Basic and acidic residues" evidence="1">
    <location>
        <begin position="197"/>
        <end position="209"/>
    </location>
</feature>
<feature type="region of interest" description="Disordered" evidence="1">
    <location>
        <begin position="288"/>
        <end position="395"/>
    </location>
</feature>
<evidence type="ECO:0000313" key="3">
    <source>
        <dbReference type="Proteomes" id="UP000717585"/>
    </source>
</evidence>
<dbReference type="AlphaFoldDB" id="A0A8J6DYT9"/>
<keyword evidence="3" id="KW-1185">Reference proteome</keyword>
<evidence type="ECO:0000313" key="2">
    <source>
        <dbReference type="EMBL" id="KAG9389561.1"/>
    </source>
</evidence>
<feature type="compositionally biased region" description="Acidic residues" evidence="1">
    <location>
        <begin position="348"/>
        <end position="366"/>
    </location>
</feature>
<reference evidence="2" key="1">
    <citation type="submission" date="2021-05" db="EMBL/GenBank/DDBJ databases">
        <title>A free-living protist that lacks canonical eukaryotic 1 DNA replication and segregation systems.</title>
        <authorList>
            <person name="Salas-Leiva D.E."/>
            <person name="Tromer E.C."/>
            <person name="Curtis B.A."/>
            <person name="Jerlstrom-Hultqvist J."/>
            <person name="Kolisko M."/>
            <person name="Yi Z."/>
            <person name="Salas-Leiva J.S."/>
            <person name="Gallot-Lavallee L."/>
            <person name="Kops G.J.P.L."/>
            <person name="Archibald J.M."/>
            <person name="Simpson A.G.B."/>
            <person name="Roger A.J."/>
        </authorList>
    </citation>
    <scope>NUCLEOTIDE SEQUENCE</scope>
    <source>
        <strain evidence="2">BICM</strain>
    </source>
</reference>
<sequence>MPAIEPSYPSLSLEDEYLQRHLGQLQQFPGDSDSSASEGTKRLQRNLHTSSNIRVDLREREPEPAYEPSETELDHSLLAAATEAREIREFREFITRKPRDFRLFASRRFFSAWTPFAPSDTHHAPGPPERTQRTQPRARRPQSGVSRSASLSEKPNEWSVVGRWPEPHNLTGEVELTDDETGRQSTDRSYDDQSSTHSEDTRADDSRIDLGHRDRISTIPSDLLSLLAYQDESSMDFVLSLLSLLRGVESEADRNQILAFVEKSAGEVDPMLSIATESGAACFTHNMFVSPTKDGMGTVQQRPRGDETRSEPPTPMIAQSPQRRGGAVATSPRIPQKPHPVSPAPQQEDSDLEFDTADTETADDSSSELVSDSPSYVPTEFDSPEGSDASSAERSIEAAIASARSGKKDDDVVIDSTKSGDLVLDRSYDYSEPADSMSNQTVETGFDSDSAVSHDTELERTVDEAISTIISRISEELPVIMGRKNKFTDESADRLITMIFDRDSDPADLISHVTASLQRHINSTPLNKGALVDDVRDAFETYGKVLTSYQYVTDDDFEVLDLDDLDDIVEQRYGIEELEREVRDL</sequence>
<protein>
    <submittedName>
        <fullName evidence="2">Uncharacterized protein</fullName>
    </submittedName>
</protein>
<gene>
    <name evidence="2" type="ORF">J8273_8854</name>
</gene>
<feature type="compositionally biased region" description="Basic and acidic residues" evidence="1">
    <location>
        <begin position="180"/>
        <end position="191"/>
    </location>
</feature>
<feature type="compositionally biased region" description="Polar residues" evidence="1">
    <location>
        <begin position="143"/>
        <end position="153"/>
    </location>
</feature>
<accession>A0A8J6DYT9</accession>
<dbReference type="Proteomes" id="UP000717585">
    <property type="component" value="Unassembled WGS sequence"/>
</dbReference>
<feature type="region of interest" description="Disordered" evidence="1">
    <location>
        <begin position="25"/>
        <end position="72"/>
    </location>
</feature>
<feature type="compositionally biased region" description="Polar residues" evidence="1">
    <location>
        <begin position="25"/>
        <end position="38"/>
    </location>
</feature>
<feature type="region of interest" description="Disordered" evidence="1">
    <location>
        <begin position="116"/>
        <end position="209"/>
    </location>
</feature>
<proteinExistence type="predicted"/>
<dbReference type="EMBL" id="JAHDYR010000069">
    <property type="protein sequence ID" value="KAG9389561.1"/>
    <property type="molecule type" value="Genomic_DNA"/>
</dbReference>
<organism evidence="2 3">
    <name type="scientific">Carpediemonas membranifera</name>
    <dbReference type="NCBI Taxonomy" id="201153"/>
    <lineage>
        <taxon>Eukaryota</taxon>
        <taxon>Metamonada</taxon>
        <taxon>Carpediemonas-like organisms</taxon>
        <taxon>Carpediemonas</taxon>
    </lineage>
</organism>
<feature type="region of interest" description="Disordered" evidence="1">
    <location>
        <begin position="431"/>
        <end position="454"/>
    </location>
</feature>
<evidence type="ECO:0000256" key="1">
    <source>
        <dbReference type="SAM" id="MobiDB-lite"/>
    </source>
</evidence>
<comment type="caution">
    <text evidence="2">The sequence shown here is derived from an EMBL/GenBank/DDBJ whole genome shotgun (WGS) entry which is preliminary data.</text>
</comment>